<feature type="signal peptide" evidence="2">
    <location>
        <begin position="1"/>
        <end position="20"/>
    </location>
</feature>
<evidence type="ECO:0008006" key="5">
    <source>
        <dbReference type="Google" id="ProtNLM"/>
    </source>
</evidence>
<organism evidence="3 4">
    <name type="scientific">Hymenobacter mucosus</name>
    <dbReference type="NCBI Taxonomy" id="1411120"/>
    <lineage>
        <taxon>Bacteria</taxon>
        <taxon>Pseudomonadati</taxon>
        <taxon>Bacteroidota</taxon>
        <taxon>Cytophagia</taxon>
        <taxon>Cytophagales</taxon>
        <taxon>Hymenobacteraceae</taxon>
        <taxon>Hymenobacter</taxon>
    </lineage>
</organism>
<evidence type="ECO:0000256" key="2">
    <source>
        <dbReference type="SAM" id="SignalP"/>
    </source>
</evidence>
<evidence type="ECO:0000313" key="4">
    <source>
        <dbReference type="Proteomes" id="UP000198310"/>
    </source>
</evidence>
<name>A0A238VD24_9BACT</name>
<proteinExistence type="predicted"/>
<evidence type="ECO:0000256" key="1">
    <source>
        <dbReference type="SAM" id="MobiDB-lite"/>
    </source>
</evidence>
<dbReference type="RefSeq" id="WP_045687555.1">
    <property type="nucleotide sequence ID" value="NZ_FZNS01000001.1"/>
</dbReference>
<keyword evidence="4" id="KW-1185">Reference proteome</keyword>
<feature type="chain" id="PRO_5011308274" description="FG-GAP repeat-containing protein" evidence="2">
    <location>
        <begin position="21"/>
        <end position="207"/>
    </location>
</feature>
<dbReference type="SUPFAM" id="SSF69318">
    <property type="entry name" value="Integrin alpha N-terminal domain"/>
    <property type="match status" value="1"/>
</dbReference>
<reference evidence="4" key="1">
    <citation type="submission" date="2017-06" db="EMBL/GenBank/DDBJ databases">
        <authorList>
            <person name="Varghese N."/>
            <person name="Submissions S."/>
        </authorList>
    </citation>
    <scope>NUCLEOTIDE SEQUENCE [LARGE SCALE GENOMIC DNA]</scope>
    <source>
        <strain evidence="4">DSM 28041</strain>
    </source>
</reference>
<gene>
    <name evidence="3" type="ORF">SAMN06269173_101470</name>
</gene>
<protein>
    <recommendedName>
        <fullName evidence="5">FG-GAP repeat-containing protein</fullName>
    </recommendedName>
</protein>
<sequence>MLTSQLHRLLLASGMIAALSACDTTRPVASESSSADNVSSPTVEASDVSFDREVTQGNYRFAVKTFGSQPQRIVSIRSYRGAAQTIDPLRVDIMGAVTNVASGDLNGNGKPELYIFTDNKNTNGGLYAYEFGERGYTPITNPGTPAGAAGAGYSGQDTYQISGNTLTRTFPVTPAENATTPAGNRTVEYTLDPSGKLVMSRSTDSPN</sequence>
<feature type="region of interest" description="Disordered" evidence="1">
    <location>
        <begin position="173"/>
        <end position="207"/>
    </location>
</feature>
<dbReference type="InterPro" id="IPR028994">
    <property type="entry name" value="Integrin_alpha_N"/>
</dbReference>
<keyword evidence="2" id="KW-0732">Signal</keyword>
<evidence type="ECO:0000313" key="3">
    <source>
        <dbReference type="EMBL" id="SNR32146.1"/>
    </source>
</evidence>
<dbReference type="Proteomes" id="UP000198310">
    <property type="component" value="Unassembled WGS sequence"/>
</dbReference>
<dbReference type="EMBL" id="FZNS01000001">
    <property type="protein sequence ID" value="SNR32146.1"/>
    <property type="molecule type" value="Genomic_DNA"/>
</dbReference>
<dbReference type="AlphaFoldDB" id="A0A238VD24"/>
<accession>A0A238VD24</accession>
<feature type="compositionally biased region" description="Polar residues" evidence="1">
    <location>
        <begin position="173"/>
        <end position="183"/>
    </location>
</feature>